<keyword evidence="6" id="KW-1185">Reference proteome</keyword>
<dbReference type="GO" id="GO:0003700">
    <property type="term" value="F:DNA-binding transcription factor activity"/>
    <property type="evidence" value="ECO:0007669"/>
    <property type="project" value="InterPro"/>
</dbReference>
<evidence type="ECO:0000256" key="2">
    <source>
        <dbReference type="ARBA" id="ARBA00023125"/>
    </source>
</evidence>
<dbReference type="RefSeq" id="WP_249329099.1">
    <property type="nucleotide sequence ID" value="NZ_CP060635.1"/>
</dbReference>
<dbReference type="Gene3D" id="1.10.10.60">
    <property type="entry name" value="Homeodomain-like"/>
    <property type="match status" value="2"/>
</dbReference>
<dbReference type="SUPFAM" id="SSF46689">
    <property type="entry name" value="Homeodomain-like"/>
    <property type="match status" value="2"/>
</dbReference>
<dbReference type="PANTHER" id="PTHR43280:SF2">
    <property type="entry name" value="HTH-TYPE TRANSCRIPTIONAL REGULATOR EXSA"/>
    <property type="match status" value="1"/>
</dbReference>
<keyword evidence="3" id="KW-0804">Transcription</keyword>
<evidence type="ECO:0000313" key="6">
    <source>
        <dbReference type="Proteomes" id="UP000515860"/>
    </source>
</evidence>
<dbReference type="AlphaFoldDB" id="A0A7G9GE71"/>
<keyword evidence="1" id="KW-0805">Transcription regulation</keyword>
<keyword evidence="2" id="KW-0238">DNA-binding</keyword>
<accession>A0A7G9GE71</accession>
<dbReference type="PRINTS" id="PR00032">
    <property type="entry name" value="HTHARAC"/>
</dbReference>
<gene>
    <name evidence="5" type="ORF">H9Q79_02060</name>
</gene>
<dbReference type="Pfam" id="PF10114">
    <property type="entry name" value="PocR"/>
    <property type="match status" value="1"/>
</dbReference>
<dbReference type="SMART" id="SM00342">
    <property type="entry name" value="HTH_ARAC"/>
    <property type="match status" value="1"/>
</dbReference>
<dbReference type="PROSITE" id="PS00041">
    <property type="entry name" value="HTH_ARAC_FAMILY_1"/>
    <property type="match status" value="1"/>
</dbReference>
<dbReference type="PROSITE" id="PS01124">
    <property type="entry name" value="HTH_ARAC_FAMILY_2"/>
    <property type="match status" value="1"/>
</dbReference>
<dbReference type="InterPro" id="IPR018062">
    <property type="entry name" value="HTH_AraC-typ_CS"/>
</dbReference>
<feature type="domain" description="HTH araC/xylS-type" evidence="4">
    <location>
        <begin position="319"/>
        <end position="415"/>
    </location>
</feature>
<dbReference type="InterPro" id="IPR020449">
    <property type="entry name" value="Tscrpt_reg_AraC-type_HTH"/>
</dbReference>
<reference evidence="5 6" key="1">
    <citation type="submission" date="2020-08" db="EMBL/GenBank/DDBJ databases">
        <authorList>
            <person name="Liu C."/>
            <person name="Sun Q."/>
        </authorList>
    </citation>
    <scope>NUCLEOTIDE SEQUENCE [LARGE SCALE GENOMIC DNA]</scope>
    <source>
        <strain evidence="5 6">NSJ-29</strain>
    </source>
</reference>
<organism evidence="5 6">
    <name type="scientific">Wansuia hejianensis</name>
    <dbReference type="NCBI Taxonomy" id="2763667"/>
    <lineage>
        <taxon>Bacteria</taxon>
        <taxon>Bacillati</taxon>
        <taxon>Bacillota</taxon>
        <taxon>Clostridia</taxon>
        <taxon>Lachnospirales</taxon>
        <taxon>Lachnospiraceae</taxon>
        <taxon>Wansuia</taxon>
    </lineage>
</organism>
<dbReference type="InterPro" id="IPR009057">
    <property type="entry name" value="Homeodomain-like_sf"/>
</dbReference>
<dbReference type="EMBL" id="CP060635">
    <property type="protein sequence ID" value="QNM09103.1"/>
    <property type="molecule type" value="Genomic_DNA"/>
</dbReference>
<evidence type="ECO:0000256" key="3">
    <source>
        <dbReference type="ARBA" id="ARBA00023163"/>
    </source>
</evidence>
<dbReference type="Proteomes" id="UP000515860">
    <property type="component" value="Chromosome"/>
</dbReference>
<dbReference type="PANTHER" id="PTHR43280">
    <property type="entry name" value="ARAC-FAMILY TRANSCRIPTIONAL REGULATOR"/>
    <property type="match status" value="1"/>
</dbReference>
<dbReference type="KEGG" id="whj:H9Q79_02060"/>
<dbReference type="GO" id="GO:0043565">
    <property type="term" value="F:sequence-specific DNA binding"/>
    <property type="evidence" value="ECO:0007669"/>
    <property type="project" value="InterPro"/>
</dbReference>
<evidence type="ECO:0000313" key="5">
    <source>
        <dbReference type="EMBL" id="QNM09103.1"/>
    </source>
</evidence>
<evidence type="ECO:0000259" key="4">
    <source>
        <dbReference type="PROSITE" id="PS01124"/>
    </source>
</evidence>
<protein>
    <submittedName>
        <fullName evidence="5">PocR ligand-binding domain-containing protein</fullName>
    </submittedName>
</protein>
<evidence type="ECO:0000256" key="1">
    <source>
        <dbReference type="ARBA" id="ARBA00023015"/>
    </source>
</evidence>
<dbReference type="Pfam" id="PF12833">
    <property type="entry name" value="HTH_18"/>
    <property type="match status" value="1"/>
</dbReference>
<sequence length="415" mass="46617">METFLYTLIDQAQLSESLEAFFVCSGLPMRLLDHQGEVLLQFGEDSSYCRLYENHFPPGDTCPEHHIRAAARAQNLGEPYLFACHAGLNHLVFPLIHRASLLGAVLAGPFLMHEPDVLLFQGVTAKYPLPRIQATQLPAAAGELPVIPPEKVTQLSHLLLHLLRSLILDSRQQQVANQEKLHQQSLIHESIQAYKFTALPALTYPADTEKELLTCLKTGNLKEAEQQLNRLLGFLLLEEGNRLQTLRNRALELCTLMSRSALEGGADSSLILPLNSRYLELLLGDTTMENICHHLSEILKAYMECMFSHISGKNSGLMKKAIAFLVKNYPSPITLQDAAEEVHLNPSYFSSLFRRTTGLPFRSYLNKVRIEEAKRLLSSTDYPLLDIAIAVGFEDPSYFTKVFKKYTGVPPSQFR</sequence>
<dbReference type="InterPro" id="IPR018771">
    <property type="entry name" value="PocR_dom"/>
</dbReference>
<proteinExistence type="predicted"/>
<dbReference type="InterPro" id="IPR018060">
    <property type="entry name" value="HTH_AraC"/>
</dbReference>
<name>A0A7G9GE71_9FIRM</name>